<proteinExistence type="inferred from homology"/>
<reference evidence="4" key="1">
    <citation type="submission" date="2020-08" db="EMBL/GenBank/DDBJ databases">
        <title>Multicomponent nature underlies the extraordinary mechanical properties of spider dragline silk.</title>
        <authorList>
            <person name="Kono N."/>
            <person name="Nakamura H."/>
            <person name="Mori M."/>
            <person name="Yoshida Y."/>
            <person name="Ohtoshi R."/>
            <person name="Malay A.D."/>
            <person name="Moran D.A.P."/>
            <person name="Tomita M."/>
            <person name="Numata K."/>
            <person name="Arakawa K."/>
        </authorList>
    </citation>
    <scope>NUCLEOTIDE SEQUENCE</scope>
</reference>
<name>A0A8X6P2T9_NEPPI</name>
<evidence type="ECO:0000259" key="2">
    <source>
        <dbReference type="Pfam" id="PF00501"/>
    </source>
</evidence>
<organism evidence="4 5">
    <name type="scientific">Nephila pilipes</name>
    <name type="common">Giant wood spider</name>
    <name type="synonym">Nephila maculata</name>
    <dbReference type="NCBI Taxonomy" id="299642"/>
    <lineage>
        <taxon>Eukaryota</taxon>
        <taxon>Metazoa</taxon>
        <taxon>Ecdysozoa</taxon>
        <taxon>Arthropoda</taxon>
        <taxon>Chelicerata</taxon>
        <taxon>Arachnida</taxon>
        <taxon>Araneae</taxon>
        <taxon>Araneomorphae</taxon>
        <taxon>Entelegynae</taxon>
        <taxon>Araneoidea</taxon>
        <taxon>Nephilidae</taxon>
        <taxon>Nephila</taxon>
    </lineage>
</organism>
<dbReference type="Proteomes" id="UP000887013">
    <property type="component" value="Unassembled WGS sequence"/>
</dbReference>
<dbReference type="PROSITE" id="PS00455">
    <property type="entry name" value="AMP_BINDING"/>
    <property type="match status" value="1"/>
</dbReference>
<dbReference type="GO" id="GO:0030729">
    <property type="term" value="F:acetoacetate-CoA ligase activity"/>
    <property type="evidence" value="ECO:0007669"/>
    <property type="project" value="TreeGrafter"/>
</dbReference>
<dbReference type="Pfam" id="PF16177">
    <property type="entry name" value="ACAS_N"/>
    <property type="match status" value="1"/>
</dbReference>
<dbReference type="InterPro" id="IPR032387">
    <property type="entry name" value="ACAS_N"/>
</dbReference>
<evidence type="ECO:0000256" key="1">
    <source>
        <dbReference type="ARBA" id="ARBA00006432"/>
    </source>
</evidence>
<comment type="caution">
    <text evidence="4">The sequence shown here is derived from an EMBL/GenBank/DDBJ whole genome shotgun (WGS) entry which is preliminary data.</text>
</comment>
<dbReference type="InterPro" id="IPR000873">
    <property type="entry name" value="AMP-dep_synth/lig_dom"/>
</dbReference>
<sequence length="602" mass="68248">MYRHQFADAPLIWIPEENHGRNMKKFKKIIEDKYHVILDGYEDLHHWSIDHLCEFWAEMWEFAGVISSKKFDTVVDLKTPISDLPEWFKGAEINIAENFLKYRDDRIALIVAGEDSETETFTFAQMYEEVELYAAAFRKFGLKKGDFVVCHISNRKEAVFAMYAVLSIGAVWSAALPTLGAEAVVKRFQLVNPKILLSIDRYPQDGKIIEMLPKLGEIVKGLPSVEKVLIVASKPHSYTRDISGIKNSSFLIEFLQLGKNENGRIPPMRFEQVSFSHPITINYTSGTTGLPKAVVHGSGVLLTAANSILINYDCDRNSRWFFIMPMGTAAWMFHSVLHFLGETLVLYEGNPYFIKPTYLWDFLEKHKISHHSIFSSTVDEIRKKGYIPTENHDLSTLKCISAFGSIVKPETCEFMKNILKHVLFSSAYTITELMQVSLLTETSLPAYRGEINAACLGTSIEVIGQDGHSLIGEIGDIVLTKPLPSLFLGLWNDVDGLICREKYFSKYSVLNIRTAVNEITCVEETCPLRAEPAYDSHLYVIVTGEMPPNQKPFKRQDQIVKCCFLALGFVFRVKFLRNPKSRDQIPADMSSNDFPSSILKSS</sequence>
<evidence type="ECO:0000259" key="3">
    <source>
        <dbReference type="Pfam" id="PF16177"/>
    </source>
</evidence>
<dbReference type="SUPFAM" id="SSF56801">
    <property type="entry name" value="Acetyl-CoA synthetase-like"/>
    <property type="match status" value="1"/>
</dbReference>
<dbReference type="InterPro" id="IPR042099">
    <property type="entry name" value="ANL_N_sf"/>
</dbReference>
<protein>
    <submittedName>
        <fullName evidence="4">Acetoacetyl-CoA synthetase</fullName>
    </submittedName>
</protein>
<dbReference type="PANTHER" id="PTHR42921:SF1">
    <property type="entry name" value="ACETOACETYL-COA SYNTHETASE"/>
    <property type="match status" value="1"/>
</dbReference>
<accession>A0A8X6P2T9</accession>
<dbReference type="Pfam" id="PF00501">
    <property type="entry name" value="AMP-binding"/>
    <property type="match status" value="1"/>
</dbReference>
<feature type="domain" description="Acetyl-coenzyme A synthetase N-terminal" evidence="3">
    <location>
        <begin position="41"/>
        <end position="98"/>
    </location>
</feature>
<dbReference type="PANTHER" id="PTHR42921">
    <property type="entry name" value="ACETOACETYL-COA SYNTHETASE"/>
    <property type="match status" value="1"/>
</dbReference>
<dbReference type="AlphaFoldDB" id="A0A8X6P2T9"/>
<evidence type="ECO:0000313" key="5">
    <source>
        <dbReference type="Proteomes" id="UP000887013"/>
    </source>
</evidence>
<gene>
    <name evidence="4" type="primary">AACS</name>
    <name evidence="4" type="ORF">NPIL_335611</name>
</gene>
<comment type="similarity">
    <text evidence="1">Belongs to the ATP-dependent AMP-binding enzyme family.</text>
</comment>
<dbReference type="OrthoDB" id="10253869at2759"/>
<dbReference type="InterPro" id="IPR020845">
    <property type="entry name" value="AMP-binding_CS"/>
</dbReference>
<keyword evidence="5" id="KW-1185">Reference proteome</keyword>
<evidence type="ECO:0000313" key="4">
    <source>
        <dbReference type="EMBL" id="GFT47448.1"/>
    </source>
</evidence>
<dbReference type="EMBL" id="BMAW01064846">
    <property type="protein sequence ID" value="GFT47448.1"/>
    <property type="molecule type" value="Genomic_DNA"/>
</dbReference>
<feature type="domain" description="AMP-dependent synthetase/ligase" evidence="2">
    <location>
        <begin position="103"/>
        <end position="491"/>
    </location>
</feature>
<dbReference type="Gene3D" id="3.40.50.12780">
    <property type="entry name" value="N-terminal domain of ligase-like"/>
    <property type="match status" value="1"/>
</dbReference>